<accession>A0A183JFP8</accession>
<reference evidence="3" key="1">
    <citation type="submission" date="2016-06" db="UniProtKB">
        <authorList>
            <consortium name="WormBaseParasite"/>
        </authorList>
    </citation>
    <scope>IDENTIFICATION</scope>
</reference>
<evidence type="ECO:0000313" key="2">
    <source>
        <dbReference type="Proteomes" id="UP000279833"/>
    </source>
</evidence>
<gene>
    <name evidence="1" type="ORF">SCUD_LOCUS1515</name>
</gene>
<reference evidence="1 2" key="2">
    <citation type="submission" date="2018-11" db="EMBL/GenBank/DDBJ databases">
        <authorList>
            <consortium name="Pathogen Informatics"/>
        </authorList>
    </citation>
    <scope>NUCLEOTIDE SEQUENCE [LARGE SCALE GENOMIC DNA]</scope>
    <source>
        <strain evidence="1">Dakar</strain>
        <strain evidence="2">Dakar, Senegal</strain>
    </source>
</reference>
<name>A0A183JFP8_9TREM</name>
<proteinExistence type="predicted"/>
<evidence type="ECO:0000313" key="1">
    <source>
        <dbReference type="EMBL" id="VDO68152.1"/>
    </source>
</evidence>
<dbReference type="AlphaFoldDB" id="A0A183JFP8"/>
<evidence type="ECO:0000313" key="3">
    <source>
        <dbReference type="WBParaSite" id="SCUD_0000151501-mRNA-1"/>
    </source>
</evidence>
<protein>
    <submittedName>
        <fullName evidence="3">Transposase</fullName>
    </submittedName>
</protein>
<keyword evidence="2" id="KW-1185">Reference proteome</keyword>
<organism evidence="3">
    <name type="scientific">Schistosoma curassoni</name>
    <dbReference type="NCBI Taxonomy" id="6186"/>
    <lineage>
        <taxon>Eukaryota</taxon>
        <taxon>Metazoa</taxon>
        <taxon>Spiralia</taxon>
        <taxon>Lophotrochozoa</taxon>
        <taxon>Platyhelminthes</taxon>
        <taxon>Trematoda</taxon>
        <taxon>Digenea</taxon>
        <taxon>Strigeidida</taxon>
        <taxon>Schistosomatoidea</taxon>
        <taxon>Schistosomatidae</taxon>
        <taxon>Schistosoma</taxon>
    </lineage>
</organism>
<dbReference type="Proteomes" id="UP000279833">
    <property type="component" value="Unassembled WGS sequence"/>
</dbReference>
<dbReference type="EMBL" id="UZAK01001236">
    <property type="protein sequence ID" value="VDO68152.1"/>
    <property type="molecule type" value="Genomic_DNA"/>
</dbReference>
<sequence length="58" mass="6551">MDIRPAWKIILEIENLKLEILKPITDQAIINPSNGIRQRIVNVRAKKGGARFSGARNI</sequence>
<dbReference type="WBParaSite" id="SCUD_0000151501-mRNA-1">
    <property type="protein sequence ID" value="SCUD_0000151501-mRNA-1"/>
    <property type="gene ID" value="SCUD_0000151501"/>
</dbReference>